<dbReference type="SUPFAM" id="SSF49373">
    <property type="entry name" value="Invasin/intimin cell-adhesion fragments"/>
    <property type="match status" value="1"/>
</dbReference>
<dbReference type="RefSeq" id="WP_048092725.1">
    <property type="nucleotide sequence ID" value="NZ_JMIY01000007.1"/>
</dbReference>
<dbReference type="EMBL" id="JMIY01000007">
    <property type="protein sequence ID" value="KCZ70812.1"/>
    <property type="molecule type" value="Genomic_DNA"/>
</dbReference>
<evidence type="ECO:0000313" key="2">
    <source>
        <dbReference type="EMBL" id="KCZ70812.1"/>
    </source>
</evidence>
<dbReference type="AlphaFoldDB" id="A0A062V092"/>
<proteinExistence type="predicted"/>
<dbReference type="InterPro" id="IPR013783">
    <property type="entry name" value="Ig-like_fold"/>
</dbReference>
<keyword evidence="1" id="KW-0732">Signal</keyword>
<name>A0A062V092_9EURY</name>
<sequence>MIRRSGAINVIIIIIAFVFLMLSSSAAFARESSIILIPNRFVVLDDPNSGTKAPGFFNPTEVRGGSWNSNYWYGESTTIRAIAQVLNDSGHPQSGTTVTFTLRNPANAIKNTAQSTTDSKGTAYYSFDLNEQRYWGYWTVEASAVVEGGSINSNTSFALNWWGCAQCHGKEDPGKWGTRYTPKSYYTMGYDFHKSQTKSKHTDAMAKGTCIICHQMYNGTPVNWGFRDNSPNINPDNEYSPDWHYGRAKCQNCHAGSNISTTPQGKNPETAGCYDTEGCHAKKNNNLTGVSSTTGYAVGGNYRTNYSYIPANTVKAHNSSAIPCIVCHNAGHKITKPYNTTSTSNTFTEYQQCIACHQTYARHNDSVSCTVCHSQDAHAIKVFSQSATYVTGKTNPERGNCTGCHQNSTFLDTLKAQPMAGSYTVDVPQIPSPLNHSTNPYSGALWNGTQPAYWDNTSQMSACNYCHGASVIHSNSALGNISRVKGTNNLNQDIAGGTWCANCHYANAAGYAGDQFSPQPPEISNMSGLVPATASDGTAFYNHSDALAAGYDDAKCKSCHGLALSGYSETSLNFSHSVSAGGGESCIECHGTDYPGASPSVSQTFVNITAFGESIHQNINAAPPDTVTNDDCWSCHYNKDMSRQNIRKCSDCHRKLQQWHGNANITANFAHLW</sequence>
<gene>
    <name evidence="2" type="ORF">ANME2D_02837</name>
</gene>
<dbReference type="Gene3D" id="2.60.40.10">
    <property type="entry name" value="Immunoglobulins"/>
    <property type="match status" value="1"/>
</dbReference>
<dbReference type="Gene3D" id="3.90.10.10">
    <property type="entry name" value="Cytochrome C3"/>
    <property type="match status" value="1"/>
</dbReference>
<accession>A0A062V092</accession>
<dbReference type="InterPro" id="IPR008964">
    <property type="entry name" value="Invasin/intimin_cell_adhesion"/>
</dbReference>
<dbReference type="PANTHER" id="PTHR35038">
    <property type="entry name" value="DISSIMILATORY SULFITE REDUCTASE SIRA"/>
    <property type="match status" value="1"/>
</dbReference>
<dbReference type="OrthoDB" id="147336at2157"/>
<dbReference type="InterPro" id="IPR036280">
    <property type="entry name" value="Multihaem_cyt_sf"/>
</dbReference>
<dbReference type="Proteomes" id="UP000027153">
    <property type="component" value="Unassembled WGS sequence"/>
</dbReference>
<protein>
    <submittedName>
        <fullName evidence="2">Uncharacterized protein</fullName>
    </submittedName>
</protein>
<reference evidence="2 3" key="1">
    <citation type="journal article" date="2013" name="Nature">
        <title>Anaerobic oxidation of methane coupled to nitrate reduction in a novel archaeal lineage.</title>
        <authorList>
            <person name="Haroon M.F."/>
            <person name="Hu S."/>
            <person name="Shi Y."/>
            <person name="Imelfort M."/>
            <person name="Keller J."/>
            <person name="Hugenholtz P."/>
            <person name="Yuan Z."/>
            <person name="Tyson G.W."/>
        </authorList>
    </citation>
    <scope>NUCLEOTIDE SEQUENCE [LARGE SCALE GENOMIC DNA]</scope>
    <source>
        <strain evidence="2 3">ANME-2d</strain>
    </source>
</reference>
<keyword evidence="3" id="KW-1185">Reference proteome</keyword>
<evidence type="ECO:0000256" key="1">
    <source>
        <dbReference type="ARBA" id="ARBA00022729"/>
    </source>
</evidence>
<evidence type="ECO:0000313" key="3">
    <source>
        <dbReference type="Proteomes" id="UP000027153"/>
    </source>
</evidence>
<organism evidence="2 3">
    <name type="scientific">Candidatus Methanoperedens nitratireducens</name>
    <dbReference type="NCBI Taxonomy" id="1392998"/>
    <lineage>
        <taxon>Archaea</taxon>
        <taxon>Methanobacteriati</taxon>
        <taxon>Methanobacteriota</taxon>
        <taxon>Stenosarchaea group</taxon>
        <taxon>Methanomicrobia</taxon>
        <taxon>Methanosarcinales</taxon>
        <taxon>ANME-2 cluster</taxon>
        <taxon>Candidatus Methanoperedentaceae</taxon>
        <taxon>Candidatus Methanoperedens</taxon>
    </lineage>
</organism>
<dbReference type="InterPro" id="IPR051829">
    <property type="entry name" value="Multiheme_Cytochr_ET"/>
</dbReference>
<comment type="caution">
    <text evidence="2">The sequence shown here is derived from an EMBL/GenBank/DDBJ whole genome shotgun (WGS) entry which is preliminary data.</text>
</comment>
<dbReference type="SUPFAM" id="SSF48695">
    <property type="entry name" value="Multiheme cytochromes"/>
    <property type="match status" value="2"/>
</dbReference>